<proteinExistence type="inferred from homology"/>
<dbReference type="InterPro" id="IPR018232">
    <property type="entry name" value="Glyco_hydro_37_CS"/>
</dbReference>
<dbReference type="Proteomes" id="UP001652624">
    <property type="component" value="Chromosome 20"/>
</dbReference>
<evidence type="ECO:0000256" key="1">
    <source>
        <dbReference type="ARBA" id="ARBA00001576"/>
    </source>
</evidence>
<dbReference type="SUPFAM" id="SSF48208">
    <property type="entry name" value="Six-hairpin glycosidases"/>
    <property type="match status" value="1"/>
</dbReference>
<evidence type="ECO:0000313" key="8">
    <source>
        <dbReference type="Proteomes" id="UP001652624"/>
    </source>
</evidence>
<gene>
    <name evidence="9" type="primary">LOC132534976</name>
</gene>
<dbReference type="InterPro" id="IPR001661">
    <property type="entry name" value="Glyco_hydro_37"/>
</dbReference>
<dbReference type="EC" id="3.2.1.28" evidence="3 7"/>
<dbReference type="Pfam" id="PF01204">
    <property type="entry name" value="Trehalase"/>
    <property type="match status" value="1"/>
</dbReference>
<evidence type="ECO:0000256" key="3">
    <source>
        <dbReference type="ARBA" id="ARBA00012757"/>
    </source>
</evidence>
<keyword evidence="5 7" id="KW-0378">Hydrolase</keyword>
<reference evidence="9" key="1">
    <citation type="submission" date="2025-08" db="UniProtKB">
        <authorList>
            <consortium name="RefSeq"/>
        </authorList>
    </citation>
    <scope>IDENTIFICATION</scope>
</reference>
<evidence type="ECO:0000313" key="9">
    <source>
        <dbReference type="RefSeq" id="XP_060035853.1"/>
    </source>
</evidence>
<dbReference type="PROSITE" id="PS00928">
    <property type="entry name" value="TREHALASE_2"/>
    <property type="match status" value="1"/>
</dbReference>
<dbReference type="PANTHER" id="PTHR23403:SF1">
    <property type="entry name" value="TREHALASE"/>
    <property type="match status" value="1"/>
</dbReference>
<dbReference type="InterPro" id="IPR008928">
    <property type="entry name" value="6-hairpin_glycosidase_sf"/>
</dbReference>
<dbReference type="Gene3D" id="1.50.10.10">
    <property type="match status" value="1"/>
</dbReference>
<evidence type="ECO:0000256" key="5">
    <source>
        <dbReference type="ARBA" id="ARBA00022801"/>
    </source>
</evidence>
<accession>A0ABM3WH11</accession>
<dbReference type="PRINTS" id="PR00744">
    <property type="entry name" value="GLHYDRLASE37"/>
</dbReference>
<dbReference type="RefSeq" id="XP_060035853.1">
    <property type="nucleotide sequence ID" value="XM_060179870.1"/>
</dbReference>
<dbReference type="PANTHER" id="PTHR23403">
    <property type="entry name" value="TREHALASE"/>
    <property type="match status" value="1"/>
</dbReference>
<dbReference type="InterPro" id="IPR012341">
    <property type="entry name" value="6hp_glycosidase-like_sf"/>
</dbReference>
<evidence type="ECO:0000256" key="7">
    <source>
        <dbReference type="RuleBase" id="RU361180"/>
    </source>
</evidence>
<evidence type="ECO:0000256" key="4">
    <source>
        <dbReference type="ARBA" id="ARBA00019905"/>
    </source>
</evidence>
<evidence type="ECO:0000256" key="6">
    <source>
        <dbReference type="ARBA" id="ARBA00023295"/>
    </source>
</evidence>
<dbReference type="GeneID" id="132534976"/>
<evidence type="ECO:0000256" key="2">
    <source>
        <dbReference type="ARBA" id="ARBA00005615"/>
    </source>
</evidence>
<comment type="similarity">
    <text evidence="2 7">Belongs to the glycosyl hydrolase 37 family.</text>
</comment>
<keyword evidence="6 7" id="KW-0326">Glycosidase</keyword>
<comment type="catalytic activity">
    <reaction evidence="1 7">
        <text>alpha,alpha-trehalose + H2O = alpha-D-glucose + beta-D-glucose</text>
        <dbReference type="Rhea" id="RHEA:32675"/>
        <dbReference type="ChEBI" id="CHEBI:15377"/>
        <dbReference type="ChEBI" id="CHEBI:15903"/>
        <dbReference type="ChEBI" id="CHEBI:16551"/>
        <dbReference type="ChEBI" id="CHEBI:17925"/>
        <dbReference type="EC" id="3.2.1.28"/>
    </reaction>
</comment>
<name>A0ABM3WH11_ERIEU</name>
<sequence>MLECAGLRAMAKGSTQPWFMPDMQTSGQMPETTLIDWFHLEVLASLESKISWTFERRRQSIIYFLLGKNPNSLSSIRTSKLVPVDLNAFLCQAEGLMSDFSRLGIHIPPGNEAQAAKYRALRAQRMAAMQAILWDEKKGAWFDYDLEKKEKNPEFYPTNLTPLWASCFSDETVADKALKYLEDSQILTYKFGIPSSLRNTGQQWDFPNAWAPLQDLVIRGRKSQTPGCEGSVSLALE</sequence>
<protein>
    <recommendedName>
        <fullName evidence="4 7">Trehalase</fullName>
        <ecNumber evidence="3 7">3.2.1.28</ecNumber>
    </recommendedName>
    <alternativeName>
        <fullName evidence="7">Alpha-trehalose glucohydrolase</fullName>
    </alternativeName>
</protein>
<organism evidence="8 9">
    <name type="scientific">Erinaceus europaeus</name>
    <name type="common">Western European hedgehog</name>
    <dbReference type="NCBI Taxonomy" id="9365"/>
    <lineage>
        <taxon>Eukaryota</taxon>
        <taxon>Metazoa</taxon>
        <taxon>Chordata</taxon>
        <taxon>Craniata</taxon>
        <taxon>Vertebrata</taxon>
        <taxon>Euteleostomi</taxon>
        <taxon>Mammalia</taxon>
        <taxon>Eutheria</taxon>
        <taxon>Laurasiatheria</taxon>
        <taxon>Eulipotyphla</taxon>
        <taxon>Erinaceidae</taxon>
        <taxon>Erinaceinae</taxon>
        <taxon>Erinaceus</taxon>
    </lineage>
</organism>
<keyword evidence="8" id="KW-1185">Reference proteome</keyword>